<keyword evidence="1" id="KW-0472">Membrane</keyword>
<evidence type="ECO:0000256" key="1">
    <source>
        <dbReference type="SAM" id="Phobius"/>
    </source>
</evidence>
<accession>A0A4R6SHF4</accession>
<keyword evidence="1" id="KW-0812">Transmembrane</keyword>
<dbReference type="EMBL" id="SNXZ01000002">
    <property type="protein sequence ID" value="TDQ01235.1"/>
    <property type="molecule type" value="Genomic_DNA"/>
</dbReference>
<dbReference type="AlphaFoldDB" id="A0A4R6SHF4"/>
<organism evidence="2 3">
    <name type="scientific">Labedaea rhizosphaerae</name>
    <dbReference type="NCBI Taxonomy" id="598644"/>
    <lineage>
        <taxon>Bacteria</taxon>
        <taxon>Bacillati</taxon>
        <taxon>Actinomycetota</taxon>
        <taxon>Actinomycetes</taxon>
        <taxon>Pseudonocardiales</taxon>
        <taxon>Pseudonocardiaceae</taxon>
        <taxon>Labedaea</taxon>
    </lineage>
</organism>
<feature type="transmembrane region" description="Helical" evidence="1">
    <location>
        <begin position="40"/>
        <end position="63"/>
    </location>
</feature>
<evidence type="ECO:0000313" key="3">
    <source>
        <dbReference type="Proteomes" id="UP000295444"/>
    </source>
</evidence>
<comment type="caution">
    <text evidence="2">The sequence shown here is derived from an EMBL/GenBank/DDBJ whole genome shotgun (WGS) entry which is preliminary data.</text>
</comment>
<evidence type="ECO:0000313" key="2">
    <source>
        <dbReference type="EMBL" id="TDQ01235.1"/>
    </source>
</evidence>
<dbReference type="Proteomes" id="UP000295444">
    <property type="component" value="Unassembled WGS sequence"/>
</dbReference>
<sequence>MLAQFWRVEHFAAHCNLSGQHCTWSCALCIRDGDGVLPRAVTIGLTVLISAVWAFNVVIGFIEPDRRDPTVNAIFAIVVGGIYALGRKDDAVRSARKKLGKLISGDDEPRPNPSDKADP</sequence>
<feature type="transmembrane region" description="Helical" evidence="1">
    <location>
        <begin position="69"/>
        <end position="86"/>
    </location>
</feature>
<protein>
    <submittedName>
        <fullName evidence="2">Uncharacterized protein</fullName>
    </submittedName>
</protein>
<gene>
    <name evidence="2" type="ORF">EV186_1021103</name>
</gene>
<reference evidence="2 3" key="1">
    <citation type="submission" date="2019-03" db="EMBL/GenBank/DDBJ databases">
        <title>Genomic Encyclopedia of Type Strains, Phase IV (KMG-IV): sequencing the most valuable type-strain genomes for metagenomic binning, comparative biology and taxonomic classification.</title>
        <authorList>
            <person name="Goeker M."/>
        </authorList>
    </citation>
    <scope>NUCLEOTIDE SEQUENCE [LARGE SCALE GENOMIC DNA]</scope>
    <source>
        <strain evidence="2 3">DSM 45361</strain>
    </source>
</reference>
<name>A0A4R6SHF4_LABRH</name>
<proteinExistence type="predicted"/>
<keyword evidence="3" id="KW-1185">Reference proteome</keyword>
<keyword evidence="1" id="KW-1133">Transmembrane helix</keyword>